<evidence type="ECO:0000313" key="1">
    <source>
        <dbReference type="EMBL" id="OHA48882.1"/>
    </source>
</evidence>
<reference evidence="1 2" key="1">
    <citation type="journal article" date="2016" name="Nat. Commun.">
        <title>Thousands of microbial genomes shed light on interconnected biogeochemical processes in an aquifer system.</title>
        <authorList>
            <person name="Anantharaman K."/>
            <person name="Brown C.T."/>
            <person name="Hug L.A."/>
            <person name="Sharon I."/>
            <person name="Castelle C.J."/>
            <person name="Probst A.J."/>
            <person name="Thomas B.C."/>
            <person name="Singh A."/>
            <person name="Wilkins M.J."/>
            <person name="Karaoz U."/>
            <person name="Brodie E.L."/>
            <person name="Williams K.H."/>
            <person name="Hubbard S.S."/>
            <person name="Banfield J.F."/>
        </authorList>
    </citation>
    <scope>NUCLEOTIDE SEQUENCE [LARGE SCALE GENOMIC DNA]</scope>
</reference>
<protein>
    <submittedName>
        <fullName evidence="1">Uncharacterized protein</fullName>
    </submittedName>
</protein>
<name>A0A1G2PMQ6_9BACT</name>
<dbReference type="STRING" id="1802362.A2806_04275"/>
<proteinExistence type="predicted"/>
<dbReference type="AlphaFoldDB" id="A0A1G2PMQ6"/>
<dbReference type="EMBL" id="MHSS01000002">
    <property type="protein sequence ID" value="OHA48882.1"/>
    <property type="molecule type" value="Genomic_DNA"/>
</dbReference>
<comment type="caution">
    <text evidence="1">The sequence shown here is derived from an EMBL/GenBank/DDBJ whole genome shotgun (WGS) entry which is preliminary data.</text>
</comment>
<accession>A0A1G2PMQ6</accession>
<evidence type="ECO:0000313" key="2">
    <source>
        <dbReference type="Proteomes" id="UP000177629"/>
    </source>
</evidence>
<organism evidence="1 2">
    <name type="scientific">Candidatus Terrybacteria bacterium RIFCSPHIGHO2_01_FULL_48_17</name>
    <dbReference type="NCBI Taxonomy" id="1802362"/>
    <lineage>
        <taxon>Bacteria</taxon>
        <taxon>Candidatus Terryibacteriota</taxon>
    </lineage>
</organism>
<sequence length="110" mass="12411">MTLEEAKQIMTDFVEVHVKTPPFNEYINVVALTDRITAELMLAGRDLSTASAEEMKAQLEGNGENPDMWVIALSVKTDLPPELSLPKEYKGLRVYVCWKGEFVSHGRSRK</sequence>
<gene>
    <name evidence="1" type="ORF">A2806_04275</name>
</gene>
<dbReference type="Proteomes" id="UP000177629">
    <property type="component" value="Unassembled WGS sequence"/>
</dbReference>